<dbReference type="Proteomes" id="UP000054270">
    <property type="component" value="Unassembled WGS sequence"/>
</dbReference>
<organism evidence="2 3">
    <name type="scientific">Hypholoma sublateritium (strain FD-334 SS-4)</name>
    <dbReference type="NCBI Taxonomy" id="945553"/>
    <lineage>
        <taxon>Eukaryota</taxon>
        <taxon>Fungi</taxon>
        <taxon>Dikarya</taxon>
        <taxon>Basidiomycota</taxon>
        <taxon>Agaricomycotina</taxon>
        <taxon>Agaricomycetes</taxon>
        <taxon>Agaricomycetidae</taxon>
        <taxon>Agaricales</taxon>
        <taxon>Agaricineae</taxon>
        <taxon>Strophariaceae</taxon>
        <taxon>Hypholoma</taxon>
    </lineage>
</organism>
<evidence type="ECO:0008006" key="4">
    <source>
        <dbReference type="Google" id="ProtNLM"/>
    </source>
</evidence>
<reference evidence="3" key="1">
    <citation type="submission" date="2014-04" db="EMBL/GenBank/DDBJ databases">
        <title>Evolutionary Origins and Diversification of the Mycorrhizal Mutualists.</title>
        <authorList>
            <consortium name="DOE Joint Genome Institute"/>
            <consortium name="Mycorrhizal Genomics Consortium"/>
            <person name="Kohler A."/>
            <person name="Kuo A."/>
            <person name="Nagy L.G."/>
            <person name="Floudas D."/>
            <person name="Copeland A."/>
            <person name="Barry K.W."/>
            <person name="Cichocki N."/>
            <person name="Veneault-Fourrey C."/>
            <person name="LaButti K."/>
            <person name="Lindquist E.A."/>
            <person name="Lipzen A."/>
            <person name="Lundell T."/>
            <person name="Morin E."/>
            <person name="Murat C."/>
            <person name="Riley R."/>
            <person name="Ohm R."/>
            <person name="Sun H."/>
            <person name="Tunlid A."/>
            <person name="Henrissat B."/>
            <person name="Grigoriev I.V."/>
            <person name="Hibbett D.S."/>
            <person name="Martin F."/>
        </authorList>
    </citation>
    <scope>NUCLEOTIDE SEQUENCE [LARGE SCALE GENOMIC DNA]</scope>
    <source>
        <strain evidence="3">FD-334 SS-4</strain>
    </source>
</reference>
<evidence type="ECO:0000256" key="1">
    <source>
        <dbReference type="SAM" id="MobiDB-lite"/>
    </source>
</evidence>
<feature type="compositionally biased region" description="Low complexity" evidence="1">
    <location>
        <begin position="556"/>
        <end position="585"/>
    </location>
</feature>
<accession>A0A0D2P8L0</accession>
<dbReference type="OrthoDB" id="64477at2759"/>
<evidence type="ECO:0000313" key="2">
    <source>
        <dbReference type="EMBL" id="KJA16665.1"/>
    </source>
</evidence>
<dbReference type="SUPFAM" id="SSF55729">
    <property type="entry name" value="Acyl-CoA N-acyltransferases (Nat)"/>
    <property type="match status" value="1"/>
</dbReference>
<keyword evidence="3" id="KW-1185">Reference proteome</keyword>
<dbReference type="InterPro" id="IPR016181">
    <property type="entry name" value="Acyl_CoA_acyltransferase"/>
</dbReference>
<feature type="compositionally biased region" description="Polar residues" evidence="1">
    <location>
        <begin position="532"/>
        <end position="546"/>
    </location>
</feature>
<dbReference type="EMBL" id="KN817617">
    <property type="protein sequence ID" value="KJA16665.1"/>
    <property type="molecule type" value="Genomic_DNA"/>
</dbReference>
<feature type="region of interest" description="Disordered" evidence="1">
    <location>
        <begin position="498"/>
        <end position="585"/>
    </location>
</feature>
<evidence type="ECO:0000313" key="3">
    <source>
        <dbReference type="Proteomes" id="UP000054270"/>
    </source>
</evidence>
<feature type="region of interest" description="Disordered" evidence="1">
    <location>
        <begin position="295"/>
        <end position="318"/>
    </location>
</feature>
<gene>
    <name evidence="2" type="ORF">HYPSUDRAFT_284726</name>
</gene>
<dbReference type="AlphaFoldDB" id="A0A0D2P8L0"/>
<proteinExistence type="predicted"/>
<sequence>MPTVQPPPHITERTFVTPGLADQDDNIDLLLRYFQEMQKTTVETSQPDDLLSFAACAPYFGVVMLETTTTPLPEEYISDDEVEQEVALVMPLEPAESIYLASSRTTSLPVSERLQELRAAASTTPTETLFPTLSERDKVLLWREAFMAKIEEDADEPLVPLPGGSPGVSPIYASAFPEVGPAAEAPMHVAHTADETGSDFINWPDEGPAHEASTDASSEDTQEADYMVLDGASPVLSPHAEDGVGREHLNPEVYTSPAKEPAELQQDPHMQTLVYESAKRFQQELREQRVKEYLASQRRQQRQRARARNPKPVEPPTTTRKPIGLIYLWTSQTFLDPLHMGECGLGVYIDPEHRGKDCLLGAVDGVVKFAFQDPNCHRLQSIIVENPDKLYTLELLARAGFRNEGIRRRAFFSTGECEWKDVTYFAMLATEWVYDANNDTSAVRLRTTSLWDEVFARHQKECDDLIRLEEKSTLKRSCSLETIRERVVSSLSIASSVRGDEDDDATDTGSSMHSGVSMGAKRRRLGYKKGQWRSTAPSLASTSSGPGSEWEVASVASTSALRAPPRSSASSVSESISSPSQWDVL</sequence>
<protein>
    <recommendedName>
        <fullName evidence="4">N-acetyltransferase domain-containing protein</fullName>
    </recommendedName>
</protein>
<dbReference type="Gene3D" id="3.40.630.30">
    <property type="match status" value="1"/>
</dbReference>
<name>A0A0D2P8L0_HYPSF</name>
<feature type="compositionally biased region" description="Basic residues" evidence="1">
    <location>
        <begin position="299"/>
        <end position="309"/>
    </location>
</feature>
<feature type="compositionally biased region" description="Basic residues" evidence="1">
    <location>
        <begin position="520"/>
        <end position="531"/>
    </location>
</feature>